<evidence type="ECO:0000313" key="2">
    <source>
        <dbReference type="EMBL" id="KAI1725862.1"/>
    </source>
</evidence>
<accession>A0AAD4NEF6</accession>
<gene>
    <name evidence="2" type="ORF">DdX_02546</name>
</gene>
<proteinExistence type="predicted"/>
<name>A0AAD4NEF6_9BILA</name>
<feature type="signal peptide" evidence="1">
    <location>
        <begin position="1"/>
        <end position="20"/>
    </location>
</feature>
<evidence type="ECO:0008006" key="4">
    <source>
        <dbReference type="Google" id="ProtNLM"/>
    </source>
</evidence>
<keyword evidence="1" id="KW-0732">Signal</keyword>
<evidence type="ECO:0000313" key="3">
    <source>
        <dbReference type="Proteomes" id="UP001201812"/>
    </source>
</evidence>
<evidence type="ECO:0000256" key="1">
    <source>
        <dbReference type="SAM" id="SignalP"/>
    </source>
</evidence>
<dbReference type="AlphaFoldDB" id="A0AAD4NEF6"/>
<organism evidence="2 3">
    <name type="scientific">Ditylenchus destructor</name>
    <dbReference type="NCBI Taxonomy" id="166010"/>
    <lineage>
        <taxon>Eukaryota</taxon>
        <taxon>Metazoa</taxon>
        <taxon>Ecdysozoa</taxon>
        <taxon>Nematoda</taxon>
        <taxon>Chromadorea</taxon>
        <taxon>Rhabditida</taxon>
        <taxon>Tylenchina</taxon>
        <taxon>Tylenchomorpha</taxon>
        <taxon>Sphaerularioidea</taxon>
        <taxon>Anguinidae</taxon>
        <taxon>Anguininae</taxon>
        <taxon>Ditylenchus</taxon>
    </lineage>
</organism>
<dbReference type="Proteomes" id="UP001201812">
    <property type="component" value="Unassembled WGS sequence"/>
</dbReference>
<reference evidence="2" key="1">
    <citation type="submission" date="2022-01" db="EMBL/GenBank/DDBJ databases">
        <title>Genome Sequence Resource for Two Populations of Ditylenchus destructor, the Migratory Endoparasitic Phytonematode.</title>
        <authorList>
            <person name="Zhang H."/>
            <person name="Lin R."/>
            <person name="Xie B."/>
        </authorList>
    </citation>
    <scope>NUCLEOTIDE SEQUENCE</scope>
    <source>
        <strain evidence="2">BazhouSP</strain>
    </source>
</reference>
<comment type="caution">
    <text evidence="2">The sequence shown here is derived from an EMBL/GenBank/DDBJ whole genome shotgun (WGS) entry which is preliminary data.</text>
</comment>
<keyword evidence="3" id="KW-1185">Reference proteome</keyword>
<feature type="chain" id="PRO_5041934310" description="Transmembrane protein" evidence="1">
    <location>
        <begin position="21"/>
        <end position="129"/>
    </location>
</feature>
<protein>
    <recommendedName>
        <fullName evidence="4">Transmembrane protein</fullName>
    </recommendedName>
</protein>
<sequence length="129" mass="14548">MTRLISALIIVLSVVTLTGSSILSTPNPMDKEYWPCDIPRLLKRGHPGEWTDCQSYLSLRCCMEGAIKSKEYKFEEKQIINTISELRTKRAFYKCGSSAAFLNIVTFSLCVGVTYASHSIGFNHFNVMQ</sequence>
<dbReference type="EMBL" id="JAKKPZ010000002">
    <property type="protein sequence ID" value="KAI1725862.1"/>
    <property type="molecule type" value="Genomic_DNA"/>
</dbReference>